<evidence type="ECO:0000259" key="6">
    <source>
        <dbReference type="PROSITE" id="PS50863"/>
    </source>
</evidence>
<evidence type="ECO:0000256" key="5">
    <source>
        <dbReference type="ARBA" id="ARBA00023242"/>
    </source>
</evidence>
<dbReference type="Pfam" id="PF02362">
    <property type="entry name" value="B3"/>
    <property type="match status" value="2"/>
</dbReference>
<keyword evidence="4" id="KW-0804">Transcription</keyword>
<dbReference type="Gene3D" id="2.40.330.10">
    <property type="entry name" value="DNA-binding pseudobarrel domain"/>
    <property type="match status" value="2"/>
</dbReference>
<keyword evidence="2" id="KW-0805">Transcription regulation</keyword>
<dbReference type="PANTHER" id="PTHR31391">
    <property type="entry name" value="B3 DOMAIN-CONTAINING PROTEIN OS11G0197600-RELATED"/>
    <property type="match status" value="1"/>
</dbReference>
<dbReference type="Proteomes" id="UP001179952">
    <property type="component" value="Unassembled WGS sequence"/>
</dbReference>
<keyword evidence="3" id="KW-0238">DNA-binding</keyword>
<evidence type="ECO:0000313" key="8">
    <source>
        <dbReference type="Proteomes" id="UP001179952"/>
    </source>
</evidence>
<evidence type="ECO:0000256" key="3">
    <source>
        <dbReference type="ARBA" id="ARBA00023125"/>
    </source>
</evidence>
<protein>
    <submittedName>
        <fullName evidence="7">B3 domain-containing protein</fullName>
    </submittedName>
</protein>
<feature type="domain" description="TF-B3" evidence="6">
    <location>
        <begin position="12"/>
        <end position="105"/>
    </location>
</feature>
<dbReference type="InterPro" id="IPR003340">
    <property type="entry name" value="B3_DNA-bd"/>
</dbReference>
<accession>A0AAV9BCN7</accession>
<name>A0AAV9BCN7_ACOGR</name>
<dbReference type="PANTHER" id="PTHR31391:SF155">
    <property type="entry name" value="B3 DOMAIN-CONTAINING PROTEIN OS11G0197600"/>
    <property type="match status" value="1"/>
</dbReference>
<dbReference type="CDD" id="cd10017">
    <property type="entry name" value="B3_DNA"/>
    <property type="match status" value="2"/>
</dbReference>
<evidence type="ECO:0000256" key="2">
    <source>
        <dbReference type="ARBA" id="ARBA00023015"/>
    </source>
</evidence>
<dbReference type="SUPFAM" id="SSF101936">
    <property type="entry name" value="DNA-binding pseudobarrel domain"/>
    <property type="match status" value="2"/>
</dbReference>
<dbReference type="PROSITE" id="PS50863">
    <property type="entry name" value="B3"/>
    <property type="match status" value="2"/>
</dbReference>
<keyword evidence="5" id="KW-0539">Nucleus</keyword>
<dbReference type="GO" id="GO:0005634">
    <property type="term" value="C:nucleus"/>
    <property type="evidence" value="ECO:0007669"/>
    <property type="project" value="UniProtKB-SubCell"/>
</dbReference>
<evidence type="ECO:0000256" key="1">
    <source>
        <dbReference type="ARBA" id="ARBA00004123"/>
    </source>
</evidence>
<keyword evidence="8" id="KW-1185">Reference proteome</keyword>
<comment type="caution">
    <text evidence="7">The sequence shown here is derived from an EMBL/GenBank/DDBJ whole genome shotgun (WGS) entry which is preliminary data.</text>
</comment>
<dbReference type="GO" id="GO:0003677">
    <property type="term" value="F:DNA binding"/>
    <property type="evidence" value="ECO:0007669"/>
    <property type="project" value="UniProtKB-KW"/>
</dbReference>
<gene>
    <name evidence="7" type="ORF">QJS04_geneDACA019012</name>
</gene>
<proteinExistence type="predicted"/>
<reference evidence="7" key="1">
    <citation type="journal article" date="2023" name="Nat. Commun.">
        <title>Diploid and tetraploid genomes of Acorus and the evolution of monocots.</title>
        <authorList>
            <person name="Ma L."/>
            <person name="Liu K.W."/>
            <person name="Li Z."/>
            <person name="Hsiao Y.Y."/>
            <person name="Qi Y."/>
            <person name="Fu T."/>
            <person name="Tang G.D."/>
            <person name="Zhang D."/>
            <person name="Sun W.H."/>
            <person name="Liu D.K."/>
            <person name="Li Y."/>
            <person name="Chen G.Z."/>
            <person name="Liu X.D."/>
            <person name="Liao X.Y."/>
            <person name="Jiang Y.T."/>
            <person name="Yu X."/>
            <person name="Hao Y."/>
            <person name="Huang J."/>
            <person name="Zhao X.W."/>
            <person name="Ke S."/>
            <person name="Chen Y.Y."/>
            <person name="Wu W.L."/>
            <person name="Hsu J.L."/>
            <person name="Lin Y.F."/>
            <person name="Huang M.D."/>
            <person name="Li C.Y."/>
            <person name="Huang L."/>
            <person name="Wang Z.W."/>
            <person name="Zhao X."/>
            <person name="Zhong W.Y."/>
            <person name="Peng D.H."/>
            <person name="Ahmad S."/>
            <person name="Lan S."/>
            <person name="Zhang J.S."/>
            <person name="Tsai W.C."/>
            <person name="Van de Peer Y."/>
            <person name="Liu Z.J."/>
        </authorList>
    </citation>
    <scope>NUCLEOTIDE SEQUENCE</scope>
    <source>
        <strain evidence="7">SCP</strain>
    </source>
</reference>
<evidence type="ECO:0000256" key="4">
    <source>
        <dbReference type="ARBA" id="ARBA00023163"/>
    </source>
</evidence>
<evidence type="ECO:0000313" key="7">
    <source>
        <dbReference type="EMBL" id="KAK1273844.1"/>
    </source>
</evidence>
<dbReference type="AlphaFoldDB" id="A0AAV9BCN7"/>
<reference evidence="7" key="2">
    <citation type="submission" date="2023-06" db="EMBL/GenBank/DDBJ databases">
        <authorList>
            <person name="Ma L."/>
            <person name="Liu K.-W."/>
            <person name="Li Z."/>
            <person name="Hsiao Y.-Y."/>
            <person name="Qi Y."/>
            <person name="Fu T."/>
            <person name="Tang G."/>
            <person name="Zhang D."/>
            <person name="Sun W.-H."/>
            <person name="Liu D.-K."/>
            <person name="Li Y."/>
            <person name="Chen G.-Z."/>
            <person name="Liu X.-D."/>
            <person name="Liao X.-Y."/>
            <person name="Jiang Y.-T."/>
            <person name="Yu X."/>
            <person name="Hao Y."/>
            <person name="Huang J."/>
            <person name="Zhao X.-W."/>
            <person name="Ke S."/>
            <person name="Chen Y.-Y."/>
            <person name="Wu W.-L."/>
            <person name="Hsu J.-L."/>
            <person name="Lin Y.-F."/>
            <person name="Huang M.-D."/>
            <person name="Li C.-Y."/>
            <person name="Huang L."/>
            <person name="Wang Z.-W."/>
            <person name="Zhao X."/>
            <person name="Zhong W.-Y."/>
            <person name="Peng D.-H."/>
            <person name="Ahmad S."/>
            <person name="Lan S."/>
            <person name="Zhang J.-S."/>
            <person name="Tsai W.-C."/>
            <person name="Van De Peer Y."/>
            <person name="Liu Z.-J."/>
        </authorList>
    </citation>
    <scope>NUCLEOTIDE SEQUENCE</scope>
    <source>
        <strain evidence="7">SCP</strain>
        <tissue evidence="7">Leaves</tissue>
    </source>
</reference>
<dbReference type="InterPro" id="IPR015300">
    <property type="entry name" value="DNA-bd_pseudobarrel_sf"/>
</dbReference>
<feature type="domain" description="TF-B3" evidence="6">
    <location>
        <begin position="169"/>
        <end position="263"/>
    </location>
</feature>
<dbReference type="SMART" id="SM01019">
    <property type="entry name" value="B3"/>
    <property type="match status" value="2"/>
</dbReference>
<organism evidence="7 8">
    <name type="scientific">Acorus gramineus</name>
    <name type="common">Dwarf sweet flag</name>
    <dbReference type="NCBI Taxonomy" id="55184"/>
    <lineage>
        <taxon>Eukaryota</taxon>
        <taxon>Viridiplantae</taxon>
        <taxon>Streptophyta</taxon>
        <taxon>Embryophyta</taxon>
        <taxon>Tracheophyta</taxon>
        <taxon>Spermatophyta</taxon>
        <taxon>Magnoliopsida</taxon>
        <taxon>Liliopsida</taxon>
        <taxon>Acoraceae</taxon>
        <taxon>Acorus</taxon>
    </lineage>
</organism>
<dbReference type="EMBL" id="JAUJYN010000004">
    <property type="protein sequence ID" value="KAK1273844.1"/>
    <property type="molecule type" value="Genomic_DNA"/>
</dbReference>
<sequence>MPSLPFDNTRSPRFLKVFLPGLTSQTLGIPPAFWKHTNRLSTGTASLQGPSGNIWPVNLITKEGHTFFENGWQKFVRDHSIKCGNVLVFRYDGDSHFKVQVFDSSGGEKEDCFSVKPCEDAIMSEADGDTQNTRQTAVVFPASWSGKKNAKMKGRARAFEHACSFRSNYPTVVVIIHDSYDRYLKLPNAFSRAHLRKMSTDMLLRVPKVGEWSIRYHCHKNPMKYALSRGWPAFFSNNSLKVGDSLVLEVVHEREMLVHIFRA</sequence>
<comment type="subcellular location">
    <subcellularLocation>
        <location evidence="1">Nucleus</location>
    </subcellularLocation>
</comment>
<dbReference type="InterPro" id="IPR044837">
    <property type="entry name" value="REM16-like"/>
</dbReference>